<dbReference type="Pfam" id="PF11951">
    <property type="entry name" value="Fungal_trans_2"/>
    <property type="match status" value="1"/>
</dbReference>
<evidence type="ECO:0008006" key="4">
    <source>
        <dbReference type="Google" id="ProtNLM"/>
    </source>
</evidence>
<accession>A0A5N7B280</accession>
<name>A0A5N7B280_9EURO</name>
<dbReference type="Proteomes" id="UP000326198">
    <property type="component" value="Unassembled WGS sequence"/>
</dbReference>
<gene>
    <name evidence="2" type="ORF">BDV26DRAFT_294801</name>
</gene>
<feature type="region of interest" description="Disordered" evidence="1">
    <location>
        <begin position="57"/>
        <end position="84"/>
    </location>
</feature>
<reference evidence="2 3" key="1">
    <citation type="submission" date="2019-04" db="EMBL/GenBank/DDBJ databases">
        <title>Friends and foes A comparative genomics studyof 23 Aspergillus species from section Flavi.</title>
        <authorList>
            <consortium name="DOE Joint Genome Institute"/>
            <person name="Kjaerbolling I."/>
            <person name="Vesth T."/>
            <person name="Frisvad J.C."/>
            <person name="Nybo J.L."/>
            <person name="Theobald S."/>
            <person name="Kildgaard S."/>
            <person name="Isbrandt T."/>
            <person name="Kuo A."/>
            <person name="Sato A."/>
            <person name="Lyhne E.K."/>
            <person name="Kogle M.E."/>
            <person name="Wiebenga A."/>
            <person name="Kun R.S."/>
            <person name="Lubbers R.J."/>
            <person name="Makela M.R."/>
            <person name="Barry K."/>
            <person name="Chovatia M."/>
            <person name="Clum A."/>
            <person name="Daum C."/>
            <person name="Haridas S."/>
            <person name="He G."/>
            <person name="LaButti K."/>
            <person name="Lipzen A."/>
            <person name="Mondo S."/>
            <person name="Riley R."/>
            <person name="Salamov A."/>
            <person name="Simmons B.A."/>
            <person name="Magnuson J.K."/>
            <person name="Henrissat B."/>
            <person name="Mortensen U.H."/>
            <person name="Larsen T.O."/>
            <person name="Devries R.P."/>
            <person name="Grigoriev I.V."/>
            <person name="Machida M."/>
            <person name="Baker S.E."/>
            <person name="Andersen M.R."/>
        </authorList>
    </citation>
    <scope>NUCLEOTIDE SEQUENCE [LARGE SCALE GENOMIC DNA]</scope>
    <source>
        <strain evidence="2 3">IBT 29228</strain>
    </source>
</reference>
<protein>
    <recommendedName>
        <fullName evidence="4">Fungal-specific transcription factor domain-containing protein</fullName>
    </recommendedName>
</protein>
<dbReference type="AlphaFoldDB" id="A0A5N7B280"/>
<evidence type="ECO:0000256" key="1">
    <source>
        <dbReference type="SAM" id="MobiDB-lite"/>
    </source>
</evidence>
<evidence type="ECO:0000313" key="2">
    <source>
        <dbReference type="EMBL" id="KAE8375686.1"/>
    </source>
</evidence>
<dbReference type="EMBL" id="ML736255">
    <property type="protein sequence ID" value="KAE8375686.1"/>
    <property type="molecule type" value="Genomic_DNA"/>
</dbReference>
<keyword evidence="3" id="KW-1185">Reference proteome</keyword>
<sequence length="443" mass="49311">MRPASSVCVRCEKSSVTCTVSRQQLRAGRPPKQGLPGVAKGSLAVWDYVVIEGSPEEGLGEPQIVTDSTSVEDTSQRSPSDSTHLGYPLHLEVENFYLLNDIYMFGSTFAKDFQQALEYCHRHSPDLLDEIFSALGSCLSWARFGLLTADQVDVRSGAVSVGKLRNAIIAHSHDALAVLMLGQALAAFDALVTSTAAISILRCSLSLALPWYPDIARNRLLEPITIAPIFWDTIWCLLHREVPVIRPLFHRAGIIDRVAGLCTSLLPILYDLCVASQQLAEGSVQERILENIEYQIRTWSPEDSSLCLEAYSELEILSMRTQATMYRTAGLLLIHRLRHPLTSEDMTAAALANDILEARNRFFVDAGTDAKLQNASFPLFLALLEIPISPEGLWQSSTRLRTRPTFVDRLFAFNSYYWDQRRSGFNGLLFELIDHGPEFIPGP</sequence>
<feature type="compositionally biased region" description="Polar residues" evidence="1">
    <location>
        <begin position="65"/>
        <end position="83"/>
    </location>
</feature>
<evidence type="ECO:0000313" key="3">
    <source>
        <dbReference type="Proteomes" id="UP000326198"/>
    </source>
</evidence>
<organism evidence="2 3">
    <name type="scientific">Aspergillus bertholletiae</name>
    <dbReference type="NCBI Taxonomy" id="1226010"/>
    <lineage>
        <taxon>Eukaryota</taxon>
        <taxon>Fungi</taxon>
        <taxon>Dikarya</taxon>
        <taxon>Ascomycota</taxon>
        <taxon>Pezizomycotina</taxon>
        <taxon>Eurotiomycetes</taxon>
        <taxon>Eurotiomycetidae</taxon>
        <taxon>Eurotiales</taxon>
        <taxon>Aspergillaceae</taxon>
        <taxon>Aspergillus</taxon>
        <taxon>Aspergillus subgen. Circumdati</taxon>
    </lineage>
</organism>
<dbReference type="OrthoDB" id="4137815at2759"/>
<dbReference type="InterPro" id="IPR021858">
    <property type="entry name" value="Fun_TF"/>
</dbReference>
<proteinExistence type="predicted"/>